<organism evidence="1 2">
    <name type="scientific">Steinernema hermaphroditum</name>
    <dbReference type="NCBI Taxonomy" id="289476"/>
    <lineage>
        <taxon>Eukaryota</taxon>
        <taxon>Metazoa</taxon>
        <taxon>Ecdysozoa</taxon>
        <taxon>Nematoda</taxon>
        <taxon>Chromadorea</taxon>
        <taxon>Rhabditida</taxon>
        <taxon>Tylenchina</taxon>
        <taxon>Panagrolaimomorpha</taxon>
        <taxon>Strongyloidoidea</taxon>
        <taxon>Steinernematidae</taxon>
        <taxon>Steinernema</taxon>
    </lineage>
</organism>
<accession>A0AA39M685</accession>
<dbReference type="Proteomes" id="UP001175271">
    <property type="component" value="Unassembled WGS sequence"/>
</dbReference>
<dbReference type="AlphaFoldDB" id="A0AA39M685"/>
<protein>
    <submittedName>
        <fullName evidence="1">Uncharacterized protein</fullName>
    </submittedName>
</protein>
<sequence length="274" mass="31173">MELREIEFSSNEMDCYNLKMNLSEPDDNYKVNQRKNEVLEYYCTDIDESIRARNRRGVLSMFIGGALKPLQLMYDAFIHYKVLGLTNDVEELQADVSSIDFWTNENLKRLTGQMYDSPKQLSRLSNKLKIKIFDDFLRTTGTTPHLKPRFLVDPLNMSRTNIGCTHGWKPPIFRHILDHIREQKQILNQKNCHGRPKNCGLEMFTVLRRPRPLLFVVSTGTSAGKLYNQGGSGQISTATTTRFALISAMLLIGRSLVIIAESTGQAPGPSLPTM</sequence>
<keyword evidence="2" id="KW-1185">Reference proteome</keyword>
<gene>
    <name evidence="1" type="ORF">QR680_007614</name>
</gene>
<reference evidence="1" key="1">
    <citation type="submission" date="2023-06" db="EMBL/GenBank/DDBJ databases">
        <title>Genomic analysis of the entomopathogenic nematode Steinernema hermaphroditum.</title>
        <authorList>
            <person name="Schwarz E.M."/>
            <person name="Heppert J.K."/>
            <person name="Baniya A."/>
            <person name="Schwartz H.T."/>
            <person name="Tan C.-H."/>
            <person name="Antoshechkin I."/>
            <person name="Sternberg P.W."/>
            <person name="Goodrich-Blair H."/>
            <person name="Dillman A.R."/>
        </authorList>
    </citation>
    <scope>NUCLEOTIDE SEQUENCE</scope>
    <source>
        <strain evidence="1">PS9179</strain>
        <tissue evidence="1">Whole animal</tissue>
    </source>
</reference>
<comment type="caution">
    <text evidence="1">The sequence shown here is derived from an EMBL/GenBank/DDBJ whole genome shotgun (WGS) entry which is preliminary data.</text>
</comment>
<evidence type="ECO:0000313" key="2">
    <source>
        <dbReference type="Proteomes" id="UP001175271"/>
    </source>
</evidence>
<dbReference type="EMBL" id="JAUCMV010000001">
    <property type="protein sequence ID" value="KAK0422507.1"/>
    <property type="molecule type" value="Genomic_DNA"/>
</dbReference>
<name>A0AA39M685_9BILA</name>
<proteinExistence type="predicted"/>
<evidence type="ECO:0000313" key="1">
    <source>
        <dbReference type="EMBL" id="KAK0422507.1"/>
    </source>
</evidence>